<evidence type="ECO:0000259" key="9">
    <source>
        <dbReference type="Pfam" id="PF13359"/>
    </source>
</evidence>
<evidence type="ECO:0000256" key="6">
    <source>
        <dbReference type="ARBA" id="ARBA00022801"/>
    </source>
</evidence>
<dbReference type="GO" id="GO:0046872">
    <property type="term" value="F:metal ion binding"/>
    <property type="evidence" value="ECO:0007669"/>
    <property type="project" value="UniProtKB-KW"/>
</dbReference>
<dbReference type="Proteomes" id="UP001367508">
    <property type="component" value="Unassembled WGS sequence"/>
</dbReference>
<evidence type="ECO:0000313" key="10">
    <source>
        <dbReference type="EMBL" id="KAK7330019.1"/>
    </source>
</evidence>
<dbReference type="GO" id="GO:0004518">
    <property type="term" value="F:nuclease activity"/>
    <property type="evidence" value="ECO:0007669"/>
    <property type="project" value="UniProtKB-KW"/>
</dbReference>
<protein>
    <recommendedName>
        <fullName evidence="9">DDE Tnp4 domain-containing protein</fullName>
    </recommendedName>
</protein>
<dbReference type="EMBL" id="JAYMYQ010000005">
    <property type="protein sequence ID" value="KAK7330019.1"/>
    <property type="molecule type" value="Genomic_DNA"/>
</dbReference>
<proteinExistence type="inferred from homology"/>
<dbReference type="PANTHER" id="PTHR22930">
    <property type="match status" value="1"/>
</dbReference>
<sequence>MVAGGGKKGKAKKSQNRNHLKLNHQNPNHLNHQNLASLISKVTLTARSFLSDNDLALLPSQSLTLESLISSISNSFNSLLSKPSHPLSLPSPQRDCWFHRFRSISDSQWHEAFRMSKPSFSHLLHILSPSIASSFPQIAPDCALAAAIFRLAHGATYAAVARRFGIAPAEACRAFFAVCKAVTHNLGHLFELRTDSERVVVGFGWSSLPNCFGVLGLASFAIEGDLLGKNGFLMVQALVDSEGRFLDVSAGWPSTMKPETVLHQSKLYHGVEESKELLQGSCYKLGDGCLIPQYVLGDSCFPLLPWLLTPYNRVNEEDSFGSAEKAFNFAHSNAMGLVGDAFGGLRARWQLLSVSRRWKQECVEYLPFVIVTGCLLHNFLLKCNEPMPDKGVSCVEKERSLPAFDGMVDESAMRIRDALALHLSRELLASVTCYLETMYGYRFQWVGFIEELTGIDPDKVFIGRSKYTIIAALLIPSNWLLVKVFQQQFGNSPSHLDLVKTTESYVSKERR</sequence>
<comment type="caution">
    <text evidence="10">The sequence shown here is derived from an EMBL/GenBank/DDBJ whole genome shotgun (WGS) entry which is preliminary data.</text>
</comment>
<organism evidence="10 11">
    <name type="scientific">Canavalia gladiata</name>
    <name type="common">Sword bean</name>
    <name type="synonym">Dolichos gladiatus</name>
    <dbReference type="NCBI Taxonomy" id="3824"/>
    <lineage>
        <taxon>Eukaryota</taxon>
        <taxon>Viridiplantae</taxon>
        <taxon>Streptophyta</taxon>
        <taxon>Embryophyta</taxon>
        <taxon>Tracheophyta</taxon>
        <taxon>Spermatophyta</taxon>
        <taxon>Magnoliopsida</taxon>
        <taxon>eudicotyledons</taxon>
        <taxon>Gunneridae</taxon>
        <taxon>Pentapetalae</taxon>
        <taxon>rosids</taxon>
        <taxon>fabids</taxon>
        <taxon>Fabales</taxon>
        <taxon>Fabaceae</taxon>
        <taxon>Papilionoideae</taxon>
        <taxon>50 kb inversion clade</taxon>
        <taxon>NPAAA clade</taxon>
        <taxon>indigoferoid/millettioid clade</taxon>
        <taxon>Phaseoleae</taxon>
        <taxon>Canavalia</taxon>
    </lineage>
</organism>
<dbReference type="GO" id="GO:0016787">
    <property type="term" value="F:hydrolase activity"/>
    <property type="evidence" value="ECO:0007669"/>
    <property type="project" value="UniProtKB-KW"/>
</dbReference>
<evidence type="ECO:0000256" key="3">
    <source>
        <dbReference type="ARBA" id="ARBA00006958"/>
    </source>
</evidence>
<keyword evidence="7" id="KW-0539">Nucleus</keyword>
<keyword evidence="11" id="KW-1185">Reference proteome</keyword>
<comment type="similarity">
    <text evidence="3">Belongs to the HARBI1 family.</text>
</comment>
<feature type="compositionally biased region" description="Basic residues" evidence="8">
    <location>
        <begin position="7"/>
        <end position="22"/>
    </location>
</feature>
<evidence type="ECO:0000256" key="7">
    <source>
        <dbReference type="ARBA" id="ARBA00023242"/>
    </source>
</evidence>
<keyword evidence="5" id="KW-0479">Metal-binding</keyword>
<keyword evidence="6" id="KW-0378">Hydrolase</keyword>
<comment type="cofactor">
    <cofactor evidence="1">
        <name>a divalent metal cation</name>
        <dbReference type="ChEBI" id="CHEBI:60240"/>
    </cofactor>
</comment>
<gene>
    <name evidence="10" type="ORF">VNO77_24204</name>
</gene>
<keyword evidence="4" id="KW-0540">Nuclease</keyword>
<evidence type="ECO:0000256" key="1">
    <source>
        <dbReference type="ARBA" id="ARBA00001968"/>
    </source>
</evidence>
<evidence type="ECO:0000256" key="2">
    <source>
        <dbReference type="ARBA" id="ARBA00004123"/>
    </source>
</evidence>
<dbReference type="PANTHER" id="PTHR22930:SF242">
    <property type="entry name" value="LOW PROTEIN: NUCLEASE-LIKE PROTEIN"/>
    <property type="match status" value="1"/>
</dbReference>
<dbReference type="GO" id="GO:0005634">
    <property type="term" value="C:nucleus"/>
    <property type="evidence" value="ECO:0007669"/>
    <property type="project" value="UniProtKB-SubCell"/>
</dbReference>
<evidence type="ECO:0000313" key="11">
    <source>
        <dbReference type="Proteomes" id="UP001367508"/>
    </source>
</evidence>
<evidence type="ECO:0000256" key="8">
    <source>
        <dbReference type="SAM" id="MobiDB-lite"/>
    </source>
</evidence>
<dbReference type="AlphaFoldDB" id="A0AAN9QCI0"/>
<evidence type="ECO:0000256" key="5">
    <source>
        <dbReference type="ARBA" id="ARBA00022723"/>
    </source>
</evidence>
<reference evidence="10 11" key="1">
    <citation type="submission" date="2024-01" db="EMBL/GenBank/DDBJ databases">
        <title>The genomes of 5 underutilized Papilionoideae crops provide insights into root nodulation and disease resistanc.</title>
        <authorList>
            <person name="Jiang F."/>
        </authorList>
    </citation>
    <scope>NUCLEOTIDE SEQUENCE [LARGE SCALE GENOMIC DNA]</scope>
    <source>
        <strain evidence="10">LVBAO_FW01</strain>
        <tissue evidence="10">Leaves</tissue>
    </source>
</reference>
<feature type="region of interest" description="Disordered" evidence="8">
    <location>
        <begin position="1"/>
        <end position="28"/>
    </location>
</feature>
<name>A0AAN9QCI0_CANGL</name>
<feature type="domain" description="DDE Tnp4" evidence="9">
    <location>
        <begin position="232"/>
        <end position="378"/>
    </location>
</feature>
<evidence type="ECO:0000256" key="4">
    <source>
        <dbReference type="ARBA" id="ARBA00022722"/>
    </source>
</evidence>
<dbReference type="InterPro" id="IPR027806">
    <property type="entry name" value="HARBI1_dom"/>
</dbReference>
<comment type="subcellular location">
    <subcellularLocation>
        <location evidence="2">Nucleus</location>
    </subcellularLocation>
</comment>
<dbReference type="Pfam" id="PF13359">
    <property type="entry name" value="DDE_Tnp_4"/>
    <property type="match status" value="1"/>
</dbReference>
<dbReference type="InterPro" id="IPR045249">
    <property type="entry name" value="HARBI1-like"/>
</dbReference>
<accession>A0AAN9QCI0</accession>